<dbReference type="EMBL" id="KB707406">
    <property type="protein sequence ID" value="EMR62666.1"/>
    <property type="molecule type" value="Genomic_DNA"/>
</dbReference>
<sequence length="223" mass="23820">MRCQSFSLLAAATLAIAAPQQHDGPKLSGGDIVNVAQSALDHDGKLEWKEVGGGRIAHLPSSALVGQAQKRDDPNTFADKSWKHGSQSTVDGRGVWHMCFSTGSMLQSNDLAAYADVVCPTLVKAVVDHVPGGSFVQDGWQIYQMISDVKAADGSGLVSGALNWALGNADPERNEEMSDVVCEELFKAMENTECYADGWTKGIASWARGWVILGDPEMQNGDP</sequence>
<gene>
    <name evidence="2" type="ORF">UCREL1_10397</name>
</gene>
<dbReference type="HOGENOM" id="CLU_1240144_0_0_1"/>
<feature type="signal peptide" evidence="1">
    <location>
        <begin position="1"/>
        <end position="17"/>
    </location>
</feature>
<dbReference type="AlphaFoldDB" id="M7SYL8"/>
<dbReference type="KEGG" id="ela:UCREL1_10397"/>
<reference evidence="3" key="1">
    <citation type="journal article" date="2013" name="Genome Announc.">
        <title>Draft genome sequence of the grapevine dieback fungus Eutypa lata UCR-EL1.</title>
        <authorList>
            <person name="Blanco-Ulate B."/>
            <person name="Rolshausen P.E."/>
            <person name="Cantu D."/>
        </authorList>
    </citation>
    <scope>NUCLEOTIDE SEQUENCE [LARGE SCALE GENOMIC DNA]</scope>
    <source>
        <strain evidence="3">UCR-EL1</strain>
    </source>
</reference>
<evidence type="ECO:0008006" key="4">
    <source>
        <dbReference type="Google" id="ProtNLM"/>
    </source>
</evidence>
<accession>M7SYL8</accession>
<proteinExistence type="predicted"/>
<keyword evidence="1" id="KW-0732">Signal</keyword>
<organism evidence="2 3">
    <name type="scientific">Eutypa lata (strain UCR-EL1)</name>
    <name type="common">Grapevine dieback disease fungus</name>
    <name type="synonym">Eutypa armeniacae</name>
    <dbReference type="NCBI Taxonomy" id="1287681"/>
    <lineage>
        <taxon>Eukaryota</taxon>
        <taxon>Fungi</taxon>
        <taxon>Dikarya</taxon>
        <taxon>Ascomycota</taxon>
        <taxon>Pezizomycotina</taxon>
        <taxon>Sordariomycetes</taxon>
        <taxon>Xylariomycetidae</taxon>
        <taxon>Xylariales</taxon>
        <taxon>Diatrypaceae</taxon>
        <taxon>Eutypa</taxon>
    </lineage>
</organism>
<dbReference type="Proteomes" id="UP000012174">
    <property type="component" value="Unassembled WGS sequence"/>
</dbReference>
<name>M7SYL8_EUTLA</name>
<evidence type="ECO:0000313" key="3">
    <source>
        <dbReference type="Proteomes" id="UP000012174"/>
    </source>
</evidence>
<dbReference type="OrthoDB" id="4701308at2759"/>
<feature type="chain" id="PRO_5004085253" description="Ecp2 effector protein domain-containing protein" evidence="1">
    <location>
        <begin position="18"/>
        <end position="223"/>
    </location>
</feature>
<evidence type="ECO:0000313" key="2">
    <source>
        <dbReference type="EMBL" id="EMR62666.1"/>
    </source>
</evidence>
<keyword evidence="3" id="KW-1185">Reference proteome</keyword>
<evidence type="ECO:0000256" key="1">
    <source>
        <dbReference type="SAM" id="SignalP"/>
    </source>
</evidence>
<protein>
    <recommendedName>
        <fullName evidence="4">Ecp2 effector protein domain-containing protein</fullName>
    </recommendedName>
</protein>